<reference evidence="2 3" key="1">
    <citation type="submission" date="2017-11" db="EMBL/GenBank/DDBJ databases">
        <title>Draft genome sequence of magnetotactic bacterium Magnetospirillum kuznetsovii LBB-42.</title>
        <authorList>
            <person name="Grouzdev D.S."/>
            <person name="Rysina M.S."/>
            <person name="Baslerov R.V."/>
            <person name="Koziaeva V."/>
        </authorList>
    </citation>
    <scope>NUCLEOTIDE SEQUENCE [LARGE SCALE GENOMIC DNA]</scope>
    <source>
        <strain evidence="2 3">LBB-42</strain>
    </source>
</reference>
<evidence type="ECO:0000313" key="3">
    <source>
        <dbReference type="Proteomes" id="UP000251075"/>
    </source>
</evidence>
<keyword evidence="1" id="KW-1133">Transmembrane helix</keyword>
<dbReference type="EMBL" id="PGTO01000026">
    <property type="protein sequence ID" value="RAU20321.1"/>
    <property type="molecule type" value="Genomic_DNA"/>
</dbReference>
<proteinExistence type="predicted"/>
<organism evidence="2 3">
    <name type="scientific">Paramagnetospirillum kuznetsovii</name>
    <dbReference type="NCBI Taxonomy" id="2053833"/>
    <lineage>
        <taxon>Bacteria</taxon>
        <taxon>Pseudomonadati</taxon>
        <taxon>Pseudomonadota</taxon>
        <taxon>Alphaproteobacteria</taxon>
        <taxon>Rhodospirillales</taxon>
        <taxon>Magnetospirillaceae</taxon>
        <taxon>Paramagnetospirillum</taxon>
    </lineage>
</organism>
<feature type="transmembrane region" description="Helical" evidence="1">
    <location>
        <begin position="21"/>
        <end position="40"/>
    </location>
</feature>
<feature type="transmembrane region" description="Helical" evidence="1">
    <location>
        <begin position="46"/>
        <end position="64"/>
    </location>
</feature>
<dbReference type="Proteomes" id="UP000251075">
    <property type="component" value="Unassembled WGS sequence"/>
</dbReference>
<keyword evidence="1" id="KW-0812">Transmembrane</keyword>
<evidence type="ECO:0000256" key="1">
    <source>
        <dbReference type="SAM" id="Phobius"/>
    </source>
</evidence>
<keyword evidence="3" id="KW-1185">Reference proteome</keyword>
<accession>A0A364NTB2</accession>
<dbReference type="OrthoDB" id="5460567at2"/>
<gene>
    <name evidence="2" type="ORF">CU669_18920</name>
</gene>
<protein>
    <submittedName>
        <fullName evidence="2">Uncharacterized protein</fullName>
    </submittedName>
</protein>
<keyword evidence="1" id="KW-0472">Membrane</keyword>
<dbReference type="RefSeq" id="WP_112147158.1">
    <property type="nucleotide sequence ID" value="NZ_PGTO01000026.1"/>
</dbReference>
<name>A0A364NTB2_9PROT</name>
<comment type="caution">
    <text evidence="2">The sequence shown here is derived from an EMBL/GenBank/DDBJ whole genome shotgun (WGS) entry which is preliminary data.</text>
</comment>
<evidence type="ECO:0000313" key="2">
    <source>
        <dbReference type="EMBL" id="RAU20321.1"/>
    </source>
</evidence>
<dbReference type="AlphaFoldDB" id="A0A364NTB2"/>
<sequence length="76" mass="8269">MSESVTKPPAIRRQRLQRQRSLAKTGMAAAMGALVLTGYLRGHKARLAHVVAGVALLGLSYWHVTLYANDPARRTG</sequence>